<evidence type="ECO:0000313" key="3">
    <source>
        <dbReference type="Proteomes" id="UP000006732"/>
    </source>
</evidence>
<dbReference type="EMBL" id="CP000482">
    <property type="protein sequence ID" value="ABK98020.1"/>
    <property type="molecule type" value="Genomic_DNA"/>
</dbReference>
<dbReference type="KEGG" id="ppd:Ppro_0386"/>
<protein>
    <submittedName>
        <fullName evidence="2">Uncharacterized protein</fullName>
    </submittedName>
</protein>
<dbReference type="Proteomes" id="UP000006732">
    <property type="component" value="Chromosome"/>
</dbReference>
<evidence type="ECO:0000256" key="1">
    <source>
        <dbReference type="SAM" id="MobiDB-lite"/>
    </source>
</evidence>
<dbReference type="AlphaFoldDB" id="A1AL00"/>
<sequence length="114" mass="12931">MVKQSFNVTEQSSKADLRPLPGTETTTLHTQTTPYFHCKNNDIATTVRRASTKERTKSTRNAACLQQHMNHNFFQSMAHLRNPAVPIRSIRGERLRFHLDSEQKIGAALETPLA</sequence>
<name>A1AL00_PELPD</name>
<dbReference type="HOGENOM" id="CLU_2118754_0_0_7"/>
<gene>
    <name evidence="2" type="ordered locus">Ppro_0386</name>
</gene>
<evidence type="ECO:0000313" key="2">
    <source>
        <dbReference type="EMBL" id="ABK98020.1"/>
    </source>
</evidence>
<feature type="compositionally biased region" description="Polar residues" evidence="1">
    <location>
        <begin position="1"/>
        <end position="14"/>
    </location>
</feature>
<organism evidence="2 3">
    <name type="scientific">Pelobacter propionicus (strain DSM 2379 / NBRC 103807 / OttBd1)</name>
    <dbReference type="NCBI Taxonomy" id="338966"/>
    <lineage>
        <taxon>Bacteria</taxon>
        <taxon>Pseudomonadati</taxon>
        <taxon>Thermodesulfobacteriota</taxon>
        <taxon>Desulfuromonadia</taxon>
        <taxon>Desulfuromonadales</taxon>
        <taxon>Desulfuromonadaceae</taxon>
        <taxon>Pelobacter</taxon>
    </lineage>
</organism>
<feature type="region of interest" description="Disordered" evidence="1">
    <location>
        <begin position="1"/>
        <end position="31"/>
    </location>
</feature>
<reference evidence="2 3" key="1">
    <citation type="submission" date="2006-10" db="EMBL/GenBank/DDBJ databases">
        <title>Complete sequence of chromosome of Pelobacter propionicus DSM 2379.</title>
        <authorList>
            <consortium name="US DOE Joint Genome Institute"/>
            <person name="Copeland A."/>
            <person name="Lucas S."/>
            <person name="Lapidus A."/>
            <person name="Barry K."/>
            <person name="Detter J.C."/>
            <person name="Glavina del Rio T."/>
            <person name="Hammon N."/>
            <person name="Israni S."/>
            <person name="Dalin E."/>
            <person name="Tice H."/>
            <person name="Pitluck S."/>
            <person name="Saunders E."/>
            <person name="Brettin T."/>
            <person name="Bruce D."/>
            <person name="Han C."/>
            <person name="Tapia R."/>
            <person name="Schmutz J."/>
            <person name="Larimer F."/>
            <person name="Land M."/>
            <person name="Hauser L."/>
            <person name="Kyrpides N."/>
            <person name="Kim E."/>
            <person name="Lovley D."/>
            <person name="Richardson P."/>
        </authorList>
    </citation>
    <scope>NUCLEOTIDE SEQUENCE [LARGE SCALE GENOMIC DNA]</scope>
    <source>
        <strain evidence="3">DSM 2379 / NBRC 103807 / OttBd1</strain>
    </source>
</reference>
<proteinExistence type="predicted"/>
<keyword evidence="3" id="KW-1185">Reference proteome</keyword>
<accession>A1AL00</accession>
<dbReference type="STRING" id="338966.Ppro_0386"/>